<evidence type="ECO:0000313" key="3">
    <source>
        <dbReference type="Proteomes" id="UP001597023"/>
    </source>
</evidence>
<name>A0ABW2WA81_9ACTN</name>
<keyword evidence="3" id="KW-1185">Reference proteome</keyword>
<gene>
    <name evidence="2" type="ORF">ACFQZ6_19570</name>
</gene>
<evidence type="ECO:0000313" key="2">
    <source>
        <dbReference type="EMBL" id="MFD0316373.1"/>
    </source>
</evidence>
<evidence type="ECO:0008006" key="4">
    <source>
        <dbReference type="Google" id="ProtNLM"/>
    </source>
</evidence>
<reference evidence="3" key="1">
    <citation type="journal article" date="2019" name="Int. J. Syst. Evol. Microbiol.">
        <title>The Global Catalogue of Microorganisms (GCM) 10K type strain sequencing project: providing services to taxonomists for standard genome sequencing and annotation.</title>
        <authorList>
            <consortium name="The Broad Institute Genomics Platform"/>
            <consortium name="The Broad Institute Genome Sequencing Center for Infectious Disease"/>
            <person name="Wu L."/>
            <person name="Ma J."/>
        </authorList>
    </citation>
    <scope>NUCLEOTIDE SEQUENCE [LARGE SCALE GENOMIC DNA]</scope>
    <source>
        <strain evidence="3">CGMCC 4.7400</strain>
    </source>
</reference>
<dbReference type="Proteomes" id="UP001597023">
    <property type="component" value="Unassembled WGS sequence"/>
</dbReference>
<dbReference type="RefSeq" id="WP_381610941.1">
    <property type="nucleotide sequence ID" value="NZ_JBHTEB010000001.1"/>
</dbReference>
<protein>
    <recommendedName>
        <fullName evidence="4">Integral membrane protein</fullName>
    </recommendedName>
</protein>
<proteinExistence type="predicted"/>
<organism evidence="2 3">
    <name type="scientific">Streptomyces flavalbus</name>
    <dbReference type="NCBI Taxonomy" id="2665155"/>
    <lineage>
        <taxon>Bacteria</taxon>
        <taxon>Bacillati</taxon>
        <taxon>Actinomycetota</taxon>
        <taxon>Actinomycetes</taxon>
        <taxon>Kitasatosporales</taxon>
        <taxon>Streptomycetaceae</taxon>
        <taxon>Streptomyces</taxon>
    </lineage>
</organism>
<evidence type="ECO:0000256" key="1">
    <source>
        <dbReference type="SAM" id="Phobius"/>
    </source>
</evidence>
<keyword evidence="1" id="KW-0472">Membrane</keyword>
<keyword evidence="1" id="KW-0812">Transmembrane</keyword>
<feature type="transmembrane region" description="Helical" evidence="1">
    <location>
        <begin position="7"/>
        <end position="25"/>
    </location>
</feature>
<keyword evidence="1" id="KW-1133">Transmembrane helix</keyword>
<feature type="transmembrane region" description="Helical" evidence="1">
    <location>
        <begin position="45"/>
        <end position="66"/>
    </location>
</feature>
<comment type="caution">
    <text evidence="2">The sequence shown here is derived from an EMBL/GenBank/DDBJ whole genome shotgun (WGS) entry which is preliminary data.</text>
</comment>
<accession>A0ABW2WA81</accession>
<sequence>MGERARAAGGCLLGVVGAATGLALWSWDFRGRFFRFEQSPDWSVLYAELPLAVLGGTALALAAWALTRRLALRRRR</sequence>
<dbReference type="EMBL" id="JBHTEB010000001">
    <property type="protein sequence ID" value="MFD0316373.1"/>
    <property type="molecule type" value="Genomic_DNA"/>
</dbReference>